<keyword evidence="2" id="KW-0472">Membrane</keyword>
<dbReference type="AlphaFoldDB" id="A0A6A6K512"/>
<evidence type="ECO:0000256" key="2">
    <source>
        <dbReference type="SAM" id="Phobius"/>
    </source>
</evidence>
<reference evidence="3 4" key="1">
    <citation type="journal article" date="2020" name="Mol. Plant">
        <title>The Chromosome-Based Rubber Tree Genome Provides New Insights into Spurge Genome Evolution and Rubber Biosynthesis.</title>
        <authorList>
            <person name="Liu J."/>
            <person name="Shi C."/>
            <person name="Shi C.C."/>
            <person name="Li W."/>
            <person name="Zhang Q.J."/>
            <person name="Zhang Y."/>
            <person name="Li K."/>
            <person name="Lu H.F."/>
            <person name="Shi C."/>
            <person name="Zhu S.T."/>
            <person name="Xiao Z.Y."/>
            <person name="Nan H."/>
            <person name="Yue Y."/>
            <person name="Zhu X.G."/>
            <person name="Wu Y."/>
            <person name="Hong X.N."/>
            <person name="Fan G.Y."/>
            <person name="Tong Y."/>
            <person name="Zhang D."/>
            <person name="Mao C.L."/>
            <person name="Liu Y.L."/>
            <person name="Hao S.J."/>
            <person name="Liu W.Q."/>
            <person name="Lv M.Q."/>
            <person name="Zhang H.B."/>
            <person name="Liu Y."/>
            <person name="Hu-Tang G.R."/>
            <person name="Wang J.P."/>
            <person name="Wang J.H."/>
            <person name="Sun Y.H."/>
            <person name="Ni S.B."/>
            <person name="Chen W.B."/>
            <person name="Zhang X.C."/>
            <person name="Jiao Y.N."/>
            <person name="Eichler E.E."/>
            <person name="Li G.H."/>
            <person name="Liu X."/>
            <person name="Gao L.Z."/>
        </authorList>
    </citation>
    <scope>NUCLEOTIDE SEQUENCE [LARGE SCALE GENOMIC DNA]</scope>
    <source>
        <strain evidence="4">cv. GT1</strain>
        <tissue evidence="3">Leaf</tissue>
    </source>
</reference>
<dbReference type="PANTHER" id="PTHR31721">
    <property type="entry name" value="OS06G0710300 PROTEIN"/>
    <property type="match status" value="1"/>
</dbReference>
<feature type="transmembrane region" description="Helical" evidence="2">
    <location>
        <begin position="208"/>
        <end position="225"/>
    </location>
</feature>
<comment type="caution">
    <text evidence="3">The sequence shown here is derived from an EMBL/GenBank/DDBJ whole genome shotgun (WGS) entry which is preliminary data.</text>
</comment>
<dbReference type="InterPro" id="IPR005134">
    <property type="entry name" value="UPF0114"/>
</dbReference>
<evidence type="ECO:0000313" key="4">
    <source>
        <dbReference type="Proteomes" id="UP000467840"/>
    </source>
</evidence>
<evidence type="ECO:0000256" key="1">
    <source>
        <dbReference type="SAM" id="MobiDB-lite"/>
    </source>
</evidence>
<organism evidence="3 4">
    <name type="scientific">Hevea brasiliensis</name>
    <name type="common">Para rubber tree</name>
    <name type="synonym">Siphonia brasiliensis</name>
    <dbReference type="NCBI Taxonomy" id="3981"/>
    <lineage>
        <taxon>Eukaryota</taxon>
        <taxon>Viridiplantae</taxon>
        <taxon>Streptophyta</taxon>
        <taxon>Embryophyta</taxon>
        <taxon>Tracheophyta</taxon>
        <taxon>Spermatophyta</taxon>
        <taxon>Magnoliopsida</taxon>
        <taxon>eudicotyledons</taxon>
        <taxon>Gunneridae</taxon>
        <taxon>Pentapetalae</taxon>
        <taxon>rosids</taxon>
        <taxon>fabids</taxon>
        <taxon>Malpighiales</taxon>
        <taxon>Euphorbiaceae</taxon>
        <taxon>Crotonoideae</taxon>
        <taxon>Micrandreae</taxon>
        <taxon>Hevea</taxon>
    </lineage>
</organism>
<dbReference type="PANTHER" id="PTHR31721:SF3">
    <property type="entry name" value="EXPRESSED PROTEIN"/>
    <property type="match status" value="1"/>
</dbReference>
<proteinExistence type="predicted"/>
<evidence type="ECO:0000313" key="3">
    <source>
        <dbReference type="EMBL" id="KAF2283767.1"/>
    </source>
</evidence>
<keyword evidence="2" id="KW-0812">Transmembrane</keyword>
<feature type="region of interest" description="Disordered" evidence="1">
    <location>
        <begin position="1"/>
        <end position="53"/>
    </location>
</feature>
<dbReference type="Pfam" id="PF03350">
    <property type="entry name" value="UPF0114"/>
    <property type="match status" value="1"/>
</dbReference>
<protein>
    <submittedName>
        <fullName evidence="3">Uncharacterized protein</fullName>
    </submittedName>
</protein>
<accession>A0A6A6K512</accession>
<feature type="transmembrane region" description="Helical" evidence="2">
    <location>
        <begin position="124"/>
        <end position="149"/>
    </location>
</feature>
<name>A0A6A6K512_HEVBR</name>
<gene>
    <name evidence="3" type="ORF">GH714_015048</name>
</gene>
<sequence length="298" mass="32137">MTTTRFLRSSRPLPHAPPPGSTSSSVSTVKCIGKNTSGSLGGEKMVSRDGDKRRSTAAAVKASVAVRESLIIAEPRVDEGIDLASLFTTVGNALFKFLRPAVKRKPWKIQVQTLIEKAIIDCRFFTLFATVGALLSSVLCFMEGCFLILKSYFHYFGTLSHSSDQGEAGEIVQLLIEAIDMFLVGTAMLIFGVGLHAIFVGSKNLKQNALLPGSSLFGLFFLKSLPTWVQMESVSQAKSRIGHAVIMILQVGLLEKFKKIPLVTSLDFACFAGAVLISSACIFILSKLSLGGIAREGR</sequence>
<feature type="transmembrane region" description="Helical" evidence="2">
    <location>
        <begin position="181"/>
        <end position="201"/>
    </location>
</feature>
<keyword evidence="2" id="KW-1133">Transmembrane helix</keyword>
<dbReference type="EMBL" id="JAAGAX010000018">
    <property type="protein sequence ID" value="KAF2283767.1"/>
    <property type="molecule type" value="Genomic_DNA"/>
</dbReference>
<feature type="transmembrane region" description="Helical" evidence="2">
    <location>
        <begin position="266"/>
        <end position="285"/>
    </location>
</feature>
<keyword evidence="4" id="KW-1185">Reference proteome</keyword>
<dbReference type="Proteomes" id="UP000467840">
    <property type="component" value="Chromosome 12"/>
</dbReference>